<proteinExistence type="predicted"/>
<reference evidence="1" key="1">
    <citation type="submission" date="2022-10" db="EMBL/GenBank/DDBJ databases">
        <title>Genome Sequence of Xylaria curta.</title>
        <authorList>
            <person name="Buettner E."/>
        </authorList>
    </citation>
    <scope>NUCLEOTIDE SEQUENCE</scope>
    <source>
        <strain evidence="1">Babe10</strain>
    </source>
</reference>
<dbReference type="Proteomes" id="UP001143856">
    <property type="component" value="Unassembled WGS sequence"/>
</dbReference>
<keyword evidence="2" id="KW-1185">Reference proteome</keyword>
<evidence type="ECO:0000313" key="1">
    <source>
        <dbReference type="EMBL" id="KAJ2988301.1"/>
    </source>
</evidence>
<evidence type="ECO:0000313" key="2">
    <source>
        <dbReference type="Proteomes" id="UP001143856"/>
    </source>
</evidence>
<sequence length="176" mass="18499">MPIQETLEFESDDYRRVVTQASTEWLRQQEVIATRKETLSSFGVGVGLSGVVATGGISALFAAYKARSLYVASTKLKLIQEELQKRNVELHKFSKSKDLLGPIAVGAVGVFVGAEVTGLIDGITNIEQMGAGLPDGASPSTGLLDNPSEAARGAGGAIEQICHEKGPRVNKNSAAA</sequence>
<comment type="caution">
    <text evidence="1">The sequence shown here is derived from an EMBL/GenBank/DDBJ whole genome shotgun (WGS) entry which is preliminary data.</text>
</comment>
<accession>A0ACC1PB58</accession>
<protein>
    <submittedName>
        <fullName evidence="1">Uncharacterized protein</fullName>
    </submittedName>
</protein>
<name>A0ACC1PB58_9PEZI</name>
<dbReference type="EMBL" id="JAPDGR010000667">
    <property type="protein sequence ID" value="KAJ2988301.1"/>
    <property type="molecule type" value="Genomic_DNA"/>
</dbReference>
<organism evidence="1 2">
    <name type="scientific">Xylaria curta</name>
    <dbReference type="NCBI Taxonomy" id="42375"/>
    <lineage>
        <taxon>Eukaryota</taxon>
        <taxon>Fungi</taxon>
        <taxon>Dikarya</taxon>
        <taxon>Ascomycota</taxon>
        <taxon>Pezizomycotina</taxon>
        <taxon>Sordariomycetes</taxon>
        <taxon>Xylariomycetidae</taxon>
        <taxon>Xylariales</taxon>
        <taxon>Xylariaceae</taxon>
        <taxon>Xylaria</taxon>
    </lineage>
</organism>
<gene>
    <name evidence="1" type="ORF">NUW58_g4051</name>
</gene>